<dbReference type="RefSeq" id="WP_047780569.1">
    <property type="nucleotide sequence ID" value="NZ_FOLW01000002.1"/>
</dbReference>
<gene>
    <name evidence="1" type="ORF">SAMN02745723_102182</name>
</gene>
<dbReference type="Proteomes" id="UP000226420">
    <property type="component" value="Unassembled WGS sequence"/>
</dbReference>
<organism evidence="1 2">
    <name type="scientific">Pragia fontium DSM 5563 = ATCC 49100</name>
    <dbReference type="NCBI Taxonomy" id="1122977"/>
    <lineage>
        <taxon>Bacteria</taxon>
        <taxon>Pseudomonadati</taxon>
        <taxon>Pseudomonadota</taxon>
        <taxon>Gammaproteobacteria</taxon>
        <taxon>Enterobacterales</taxon>
        <taxon>Budviciaceae</taxon>
        <taxon>Pragia</taxon>
    </lineage>
</organism>
<name>A0AAJ4W925_9GAMM</name>
<evidence type="ECO:0000313" key="2">
    <source>
        <dbReference type="Proteomes" id="UP000226420"/>
    </source>
</evidence>
<dbReference type="AlphaFoldDB" id="A0AAJ4W925"/>
<protein>
    <submittedName>
        <fullName evidence="1">Uncharacterized protein</fullName>
    </submittedName>
</protein>
<dbReference type="EMBL" id="FOLW01000002">
    <property type="protein sequence ID" value="SFC36430.1"/>
    <property type="molecule type" value="Genomic_DNA"/>
</dbReference>
<comment type="caution">
    <text evidence="1">The sequence shown here is derived from an EMBL/GenBank/DDBJ whole genome shotgun (WGS) entry which is preliminary data.</text>
</comment>
<evidence type="ECO:0000313" key="1">
    <source>
        <dbReference type="EMBL" id="SFC36430.1"/>
    </source>
</evidence>
<proteinExistence type="predicted"/>
<accession>A0AAJ4W925</accession>
<sequence length="77" mass="8658">MKSSDTLNWYPSQLPAVKRILGAAIIAVEKQGRPINARTLIEYLYVVQAKKMKLDDRIALQTAISVLTDNQNKHGHI</sequence>
<reference evidence="1 2" key="1">
    <citation type="submission" date="2016-10" db="EMBL/GenBank/DDBJ databases">
        <authorList>
            <person name="Varghese N."/>
            <person name="Submissions S."/>
        </authorList>
    </citation>
    <scope>NUCLEOTIDE SEQUENCE [LARGE SCALE GENOMIC DNA]</scope>
    <source>
        <strain evidence="1 2">DSM 5563</strain>
    </source>
</reference>